<dbReference type="PANTHER" id="PTHR36447:SF2">
    <property type="entry name" value="BETA-GALACTOSIDASE YESZ"/>
    <property type="match status" value="1"/>
</dbReference>
<evidence type="ECO:0000256" key="3">
    <source>
        <dbReference type="ARBA" id="ARBA00012756"/>
    </source>
</evidence>
<dbReference type="InterPro" id="IPR017853">
    <property type="entry name" value="GH"/>
</dbReference>
<dbReference type="AlphaFoldDB" id="A0A2M9HPL9"/>
<comment type="catalytic activity">
    <reaction evidence="1">
        <text>Hydrolysis of terminal non-reducing beta-D-galactose residues in beta-D-galactosides.</text>
        <dbReference type="EC" id="3.2.1.23"/>
    </reaction>
</comment>
<dbReference type="InterPro" id="IPR003476">
    <property type="entry name" value="Glyco_hydro_42"/>
</dbReference>
<dbReference type="Proteomes" id="UP000228755">
    <property type="component" value="Unassembled WGS sequence"/>
</dbReference>
<evidence type="ECO:0000256" key="4">
    <source>
        <dbReference type="ARBA" id="ARBA00022723"/>
    </source>
</evidence>
<evidence type="ECO:0000313" key="11">
    <source>
        <dbReference type="Proteomes" id="UP000228755"/>
    </source>
</evidence>
<dbReference type="PANTHER" id="PTHR36447">
    <property type="entry name" value="BETA-GALACTOSIDASE GANA"/>
    <property type="match status" value="1"/>
</dbReference>
<dbReference type="GO" id="GO:0046872">
    <property type="term" value="F:metal ion binding"/>
    <property type="evidence" value="ECO:0007669"/>
    <property type="project" value="UniProtKB-KW"/>
</dbReference>
<dbReference type="InterPro" id="IPR029062">
    <property type="entry name" value="Class_I_gatase-like"/>
</dbReference>
<dbReference type="GO" id="GO:0005975">
    <property type="term" value="P:carbohydrate metabolic process"/>
    <property type="evidence" value="ECO:0007669"/>
    <property type="project" value="InterPro"/>
</dbReference>
<gene>
    <name evidence="10" type="ORF">CUU80_07115</name>
</gene>
<protein>
    <recommendedName>
        <fullName evidence="3">beta-galactosidase</fullName>
        <ecNumber evidence="3">3.2.1.23</ecNumber>
    </recommendedName>
</protein>
<evidence type="ECO:0000259" key="9">
    <source>
        <dbReference type="Pfam" id="PF08532"/>
    </source>
</evidence>
<evidence type="ECO:0000313" key="10">
    <source>
        <dbReference type="EMBL" id="PJM78739.1"/>
    </source>
</evidence>
<dbReference type="InterPro" id="IPR013738">
    <property type="entry name" value="Beta_galactosidase_Trimer"/>
</dbReference>
<name>A0A2M9HPL9_9BIFI</name>
<dbReference type="Pfam" id="PF08532">
    <property type="entry name" value="Glyco_hydro_42M"/>
    <property type="match status" value="1"/>
</dbReference>
<keyword evidence="6" id="KW-0862">Zinc</keyword>
<sequence>MSKHSVDRILFGAAYYDEYMPAGEDRIETDMKMMDAAGINVIRIAESTWSTCEPQPGVFDFSHVDRALDAAQRHNISVIVGTPTYAVSAWLVRMHPDVLAVTPNGPGKYGPRQIMDIVNPAYRYYGERVIRELIKHVANHPSVIGYQVDNETKYYDSVSPDMQALFVKHLRAKFNDDLDQLNAHFGLDYWSNRVDAWEDFPDVTNTINQSLRGEFDRFRRAQVAEFLAWQADIVREYARDDQFVTQNFDFEWRGYSYGVQPAVDHFKAAAAVDITGVDIYHPTEDELTGTEIAFGGDMTRSTKNGANYLVLETEAQGQHGWVPFPGQLRLQAYSHLASGADMVEYWHWHSIHNSFETYWKGLLSHDMESNPTYEEAGVFGREVADPAVGERLIHLKKCNKVAIMVSNEALSALEWFRVETGFPDGVGVNYNDIVRRVYDALFQLNVECDFLPVDAPTERLAQYAMIVTPALYCTPEETIARLRGFVAGGGHLVSVMRSFVADDEVTVWHDRAPHGLTDVFGLTYNQFTRPKGRVPVVFADDSALAGAPEAPAEALIELLKADAAAGTEVLARYGHYAWDSYAAVTRHVFGKGSAEWIGTLLDAETMKAVMREAVAHAGIEPAGLALAGKVVVRQGSNQAGETVTYLLNYSAEPVSFASPVTGSVVVAPQIVGSDGLIDEVSSASLSVRPGMPVAVGDELTIPRWNLAVIAG</sequence>
<feature type="domain" description="Glycoside hydrolase family 42 N-terminal" evidence="8">
    <location>
        <begin position="24"/>
        <end position="383"/>
    </location>
</feature>
<accession>A0A2M9HPL9</accession>
<proteinExistence type="inferred from homology"/>
<dbReference type="RefSeq" id="WP_100496626.1">
    <property type="nucleotide sequence ID" value="NZ_PGLQ01000004.1"/>
</dbReference>
<evidence type="ECO:0000259" key="8">
    <source>
        <dbReference type="Pfam" id="PF02449"/>
    </source>
</evidence>
<dbReference type="Gene3D" id="3.20.20.80">
    <property type="entry name" value="Glycosidases"/>
    <property type="match status" value="1"/>
</dbReference>
<keyword evidence="5" id="KW-0378">Hydrolase</keyword>
<evidence type="ECO:0000256" key="6">
    <source>
        <dbReference type="ARBA" id="ARBA00022833"/>
    </source>
</evidence>
<evidence type="ECO:0000256" key="2">
    <source>
        <dbReference type="ARBA" id="ARBA00005940"/>
    </source>
</evidence>
<dbReference type="GO" id="GO:0009341">
    <property type="term" value="C:beta-galactosidase complex"/>
    <property type="evidence" value="ECO:0007669"/>
    <property type="project" value="InterPro"/>
</dbReference>
<dbReference type="SUPFAM" id="SSF51445">
    <property type="entry name" value="(Trans)glycosidases"/>
    <property type="match status" value="1"/>
</dbReference>
<feature type="domain" description="Beta-galactosidase trimerisation" evidence="9">
    <location>
        <begin position="415"/>
        <end position="619"/>
    </location>
</feature>
<dbReference type="GO" id="GO:0004565">
    <property type="term" value="F:beta-galactosidase activity"/>
    <property type="evidence" value="ECO:0007669"/>
    <property type="project" value="UniProtKB-EC"/>
</dbReference>
<evidence type="ECO:0000256" key="5">
    <source>
        <dbReference type="ARBA" id="ARBA00022801"/>
    </source>
</evidence>
<dbReference type="EMBL" id="PGLQ01000004">
    <property type="protein sequence ID" value="PJM78739.1"/>
    <property type="molecule type" value="Genomic_DNA"/>
</dbReference>
<dbReference type="Gene3D" id="3.40.50.880">
    <property type="match status" value="1"/>
</dbReference>
<organism evidence="10 11">
    <name type="scientific">Bifidobacterium scaligerum</name>
    <dbReference type="NCBI Taxonomy" id="2052656"/>
    <lineage>
        <taxon>Bacteria</taxon>
        <taxon>Bacillati</taxon>
        <taxon>Actinomycetota</taxon>
        <taxon>Actinomycetes</taxon>
        <taxon>Bifidobacteriales</taxon>
        <taxon>Bifidobacteriaceae</taxon>
        <taxon>Bifidobacterium</taxon>
    </lineage>
</organism>
<dbReference type="EC" id="3.2.1.23" evidence="3"/>
<evidence type="ECO:0000256" key="1">
    <source>
        <dbReference type="ARBA" id="ARBA00001412"/>
    </source>
</evidence>
<keyword evidence="11" id="KW-1185">Reference proteome</keyword>
<dbReference type="OrthoDB" id="9800974at2"/>
<keyword evidence="7" id="KW-0326">Glycosidase</keyword>
<keyword evidence="4" id="KW-0479">Metal-binding</keyword>
<comment type="caution">
    <text evidence="10">The sequence shown here is derived from an EMBL/GenBank/DDBJ whole genome shotgun (WGS) entry which is preliminary data.</text>
</comment>
<dbReference type="InterPro" id="IPR013529">
    <property type="entry name" value="Glyco_hydro_42_N"/>
</dbReference>
<dbReference type="SUPFAM" id="SSF52317">
    <property type="entry name" value="Class I glutamine amidotransferase-like"/>
    <property type="match status" value="1"/>
</dbReference>
<dbReference type="Pfam" id="PF02449">
    <property type="entry name" value="Glyco_hydro_42"/>
    <property type="match status" value="1"/>
</dbReference>
<dbReference type="CDD" id="cd03143">
    <property type="entry name" value="A4_beta-galactosidase_middle_domain"/>
    <property type="match status" value="1"/>
</dbReference>
<comment type="similarity">
    <text evidence="2">Belongs to the glycosyl hydrolase 42 family.</text>
</comment>
<evidence type="ECO:0000256" key="7">
    <source>
        <dbReference type="ARBA" id="ARBA00023295"/>
    </source>
</evidence>
<reference evidence="10 11" key="1">
    <citation type="submission" date="2017-11" db="EMBL/GenBank/DDBJ databases">
        <title>Draft genome sequences of strains TRE 1, TRE D, TRE H and TRI 7, isolated from tamarins, belonging to four potential novel Bifidobacterium species.</title>
        <authorList>
            <person name="Mattarelli P."/>
            <person name="Modesto M."/>
            <person name="Bonetti A."/>
            <person name="Puglisi E."/>
            <person name="Morelli L."/>
        </authorList>
    </citation>
    <scope>NUCLEOTIDE SEQUENCE [LARGE SCALE GENOMIC DNA]</scope>
    <source>
        <strain evidence="11">TRED</strain>
    </source>
</reference>